<reference evidence="6 8" key="1">
    <citation type="submission" date="2020-01" db="EMBL/GenBank/DDBJ databases">
        <authorList>
            <consortium name="DOE Joint Genome Institute"/>
            <person name="Haridas S."/>
            <person name="Albert R."/>
            <person name="Binder M."/>
            <person name="Bloem J."/>
            <person name="Labutti K."/>
            <person name="Salamov A."/>
            <person name="Andreopoulos B."/>
            <person name="Baker S.E."/>
            <person name="Barry K."/>
            <person name="Bills G."/>
            <person name="Bluhm B.H."/>
            <person name="Cannon C."/>
            <person name="Castanera R."/>
            <person name="Culley D.E."/>
            <person name="Daum C."/>
            <person name="Ezra D."/>
            <person name="Gonzalez J.B."/>
            <person name="Henrissat B."/>
            <person name="Kuo A."/>
            <person name="Liang C."/>
            <person name="Lipzen A."/>
            <person name="Lutzoni F."/>
            <person name="Magnuson J."/>
            <person name="Mondo S."/>
            <person name="Nolan M."/>
            <person name="Ohm R."/>
            <person name="Pangilinan J."/>
            <person name="Park H.-J."/>
            <person name="Ramirez L."/>
            <person name="Alfaro M."/>
            <person name="Sun H."/>
            <person name="Tritt A."/>
            <person name="Yoshinaga Y."/>
            <person name="Zwiers L.-H."/>
            <person name="Turgeon B.G."/>
            <person name="Goodwin S.B."/>
            <person name="Spatafora J.W."/>
            <person name="Crous P.W."/>
            <person name="Grigoriev I.V."/>
        </authorList>
    </citation>
    <scope>NUCLEOTIDE SEQUENCE</scope>
    <source>
        <strain evidence="6 8">CBS 781.70</strain>
    </source>
</reference>
<dbReference type="PANTHER" id="PTHR10622:SF13">
    <property type="entry name" value="NACHT DOMAIN-CONTAINING PROTEIN"/>
    <property type="match status" value="1"/>
</dbReference>
<dbReference type="AlphaFoldDB" id="A0A6G1FTZ2"/>
<evidence type="ECO:0000313" key="7">
    <source>
        <dbReference type="Proteomes" id="UP000504638"/>
    </source>
</evidence>
<protein>
    <submittedName>
        <fullName evidence="6 8">HET-domain-containing protein</fullName>
    </submittedName>
</protein>
<dbReference type="EMBL" id="ML975175">
    <property type="protein sequence ID" value="KAF1809210.1"/>
    <property type="molecule type" value="Genomic_DNA"/>
</dbReference>
<organism evidence="6">
    <name type="scientific">Eremomyces bilateralis CBS 781.70</name>
    <dbReference type="NCBI Taxonomy" id="1392243"/>
    <lineage>
        <taxon>Eukaryota</taxon>
        <taxon>Fungi</taxon>
        <taxon>Dikarya</taxon>
        <taxon>Ascomycota</taxon>
        <taxon>Pezizomycotina</taxon>
        <taxon>Dothideomycetes</taxon>
        <taxon>Dothideomycetes incertae sedis</taxon>
        <taxon>Eremomycetales</taxon>
        <taxon>Eremomycetaceae</taxon>
        <taxon>Eremomyces</taxon>
    </lineage>
</organism>
<feature type="domain" description="Nephrocystin 3-like N-terminal" evidence="5">
    <location>
        <begin position="280"/>
        <end position="449"/>
    </location>
</feature>
<dbReference type="Proteomes" id="UP000504638">
    <property type="component" value="Unplaced"/>
</dbReference>
<evidence type="ECO:0000259" key="4">
    <source>
        <dbReference type="Pfam" id="PF23239"/>
    </source>
</evidence>
<keyword evidence="7" id="KW-1185">Reference proteome</keyword>
<evidence type="ECO:0000259" key="5">
    <source>
        <dbReference type="Pfam" id="PF24883"/>
    </source>
</evidence>
<evidence type="ECO:0000259" key="3">
    <source>
        <dbReference type="Pfam" id="PF22939"/>
    </source>
</evidence>
<dbReference type="GeneID" id="54420782"/>
<feature type="domain" description="GPI inositol-deacylase winged helix" evidence="3">
    <location>
        <begin position="568"/>
        <end position="652"/>
    </location>
</feature>
<feature type="domain" description="DUF7069" evidence="4">
    <location>
        <begin position="479"/>
        <end position="546"/>
    </location>
</feature>
<dbReference type="RefSeq" id="XP_033530841.1">
    <property type="nucleotide sequence ID" value="XM_033680212.1"/>
</dbReference>
<dbReference type="Pfam" id="PF24883">
    <property type="entry name" value="NPHP3_N"/>
    <property type="match status" value="1"/>
</dbReference>
<reference evidence="8" key="3">
    <citation type="submission" date="2025-04" db="UniProtKB">
        <authorList>
            <consortium name="RefSeq"/>
        </authorList>
    </citation>
    <scope>IDENTIFICATION</scope>
    <source>
        <strain evidence="8">CBS 781.70</strain>
    </source>
</reference>
<evidence type="ECO:0000256" key="1">
    <source>
        <dbReference type="ARBA" id="ARBA00022737"/>
    </source>
</evidence>
<evidence type="ECO:0000259" key="2">
    <source>
        <dbReference type="Pfam" id="PF06985"/>
    </source>
</evidence>
<sequence>MRLLSTGPGGSFSLHCFTSNIPSYAILSHTWEADDQEVTFQDIMNAAGTSKTGYRKIEFCKEQAEKNGLQYFWVDSCCIDKSSSAELTEAINSMFRWYQDAAKCYVYLSDVSTGKHTRSSKLLWEPAFRQGRWFTRGWTLQELLAPRSVEFFSRDGKRLGNKDSLEQQIHKITGIAIDALRGHLSQFSDEERMAWAEKRETTKEEDQAYCLMGIFDVSLPVIYGEGKRKALQRLREAIDKRSGDTQVEWNNKERDCMQALRTSASDYEQFKERNSSRLRDTCQWVLHHKNFRNWKDSSSSSLLWISADPGCGKSVFSKSLVDEDLKNMDARTTYYFFFKDDDDVQKSAVTALAALLHQLFRRKPTLIKHAISDFAANGHQLSQSFHTLWGILIKTVADRNAGEVFCVLDALDECTKAGQYQIINALSSFYQQASSGNDSSRLKICITSRPYPDIERRFTDLTSNFPTIRLHGEQESDEISREIDLVIKWRVSQLGSELKLNNLEQSNLEIELLRMSHRTYLWVTLIFDIIRKMIRPTSRKLKAVISNLPSTVDEAYEAILTKIEEDDRPQARKLLYIVVGATRPLTLKEMNIALAIEDRHRSYDDLKPDLDDKARFEASVTHLCGLFVTVVDRTVYLIHQTAKEFLLAKSEAAAIGWKHSLHALHIFHLLNLMERQIRSLQQSNTTT</sequence>
<dbReference type="Pfam" id="PF23239">
    <property type="entry name" value="DUF7069"/>
    <property type="match status" value="1"/>
</dbReference>
<dbReference type="InterPro" id="IPR056884">
    <property type="entry name" value="NPHP3-like_N"/>
</dbReference>
<dbReference type="InterPro" id="IPR054471">
    <property type="entry name" value="GPIID_WHD"/>
</dbReference>
<reference evidence="8" key="2">
    <citation type="submission" date="2020-04" db="EMBL/GenBank/DDBJ databases">
        <authorList>
            <consortium name="NCBI Genome Project"/>
        </authorList>
    </citation>
    <scope>NUCLEOTIDE SEQUENCE</scope>
    <source>
        <strain evidence="8">CBS 781.70</strain>
    </source>
</reference>
<dbReference type="Gene3D" id="3.40.50.300">
    <property type="entry name" value="P-loop containing nucleotide triphosphate hydrolases"/>
    <property type="match status" value="1"/>
</dbReference>
<dbReference type="OrthoDB" id="194358at2759"/>
<gene>
    <name evidence="6 8" type="ORF">P152DRAFT_461847</name>
</gene>
<accession>A0A6G1FTZ2</accession>
<name>A0A6G1FTZ2_9PEZI</name>
<dbReference type="InterPro" id="IPR055497">
    <property type="entry name" value="DUF7069"/>
</dbReference>
<keyword evidence="1" id="KW-0677">Repeat</keyword>
<dbReference type="Pfam" id="PF06985">
    <property type="entry name" value="HET"/>
    <property type="match status" value="1"/>
</dbReference>
<dbReference type="Pfam" id="PF22939">
    <property type="entry name" value="WHD_GPIID"/>
    <property type="match status" value="1"/>
</dbReference>
<evidence type="ECO:0000313" key="6">
    <source>
        <dbReference type="EMBL" id="KAF1809210.1"/>
    </source>
</evidence>
<feature type="domain" description="Heterokaryon incompatibility" evidence="2">
    <location>
        <begin position="24"/>
        <end position="114"/>
    </location>
</feature>
<proteinExistence type="predicted"/>
<evidence type="ECO:0000313" key="8">
    <source>
        <dbReference type="RefSeq" id="XP_033530841.1"/>
    </source>
</evidence>
<dbReference type="InterPro" id="IPR010730">
    <property type="entry name" value="HET"/>
</dbReference>
<dbReference type="PANTHER" id="PTHR10622">
    <property type="entry name" value="HET DOMAIN-CONTAINING PROTEIN"/>
    <property type="match status" value="1"/>
</dbReference>
<dbReference type="InterPro" id="IPR027417">
    <property type="entry name" value="P-loop_NTPase"/>
</dbReference>